<dbReference type="PROSITE" id="PS50297">
    <property type="entry name" value="ANK_REP_REGION"/>
    <property type="match status" value="2"/>
</dbReference>
<keyword evidence="4" id="KW-0040">ANK repeat</keyword>
<dbReference type="InParanoid" id="C3YSE0"/>
<dbReference type="Gene3D" id="1.25.40.20">
    <property type="entry name" value="Ankyrin repeat-containing domain"/>
    <property type="match status" value="3"/>
</dbReference>
<evidence type="ECO:0000256" key="3">
    <source>
        <dbReference type="ARBA" id="ARBA00022833"/>
    </source>
</evidence>
<dbReference type="eggNOG" id="KOG0504">
    <property type="taxonomic scope" value="Eukaryota"/>
</dbReference>
<evidence type="ECO:0000256" key="5">
    <source>
        <dbReference type="PROSITE-ProRule" id="PRU00134"/>
    </source>
</evidence>
<dbReference type="PRINTS" id="PR01415">
    <property type="entry name" value="ANKYRIN"/>
</dbReference>
<dbReference type="SMART" id="SM00248">
    <property type="entry name" value="ANK"/>
    <property type="match status" value="7"/>
</dbReference>
<dbReference type="PANTHER" id="PTHR24144:SF5">
    <property type="entry name" value="BTB DOMAIN-CONTAINING PROTEIN"/>
    <property type="match status" value="1"/>
</dbReference>
<evidence type="ECO:0000259" key="6">
    <source>
        <dbReference type="PROSITE" id="PS50865"/>
    </source>
</evidence>
<proteinExistence type="predicted"/>
<feature type="repeat" description="ANK" evidence="4">
    <location>
        <begin position="336"/>
        <end position="368"/>
    </location>
</feature>
<evidence type="ECO:0000256" key="1">
    <source>
        <dbReference type="ARBA" id="ARBA00022723"/>
    </source>
</evidence>
<dbReference type="InterPro" id="IPR002893">
    <property type="entry name" value="Znf_MYND"/>
</dbReference>
<dbReference type="AlphaFoldDB" id="C3YSE0"/>
<dbReference type="InterPro" id="IPR036770">
    <property type="entry name" value="Ankyrin_rpt-contain_sf"/>
</dbReference>
<dbReference type="Pfam" id="PF12796">
    <property type="entry name" value="Ank_2"/>
    <property type="match status" value="1"/>
</dbReference>
<keyword evidence="2 5" id="KW-0863">Zinc-finger</keyword>
<dbReference type="EMBL" id="GG666548">
    <property type="protein sequence ID" value="EEN57045.1"/>
    <property type="molecule type" value="Genomic_DNA"/>
</dbReference>
<feature type="repeat" description="ANK" evidence="4">
    <location>
        <begin position="369"/>
        <end position="401"/>
    </location>
</feature>
<dbReference type="Pfam" id="PF00023">
    <property type="entry name" value="Ank"/>
    <property type="match status" value="1"/>
</dbReference>
<feature type="domain" description="MYND-type" evidence="6">
    <location>
        <begin position="439"/>
        <end position="480"/>
    </location>
</feature>
<dbReference type="SUPFAM" id="SSF48403">
    <property type="entry name" value="Ankyrin repeat"/>
    <property type="match status" value="1"/>
</dbReference>
<organism>
    <name type="scientific">Branchiostoma floridae</name>
    <name type="common">Florida lancelet</name>
    <name type="synonym">Amphioxus</name>
    <dbReference type="NCBI Taxonomy" id="7739"/>
    <lineage>
        <taxon>Eukaryota</taxon>
        <taxon>Metazoa</taxon>
        <taxon>Chordata</taxon>
        <taxon>Cephalochordata</taxon>
        <taxon>Leptocardii</taxon>
        <taxon>Amphioxiformes</taxon>
        <taxon>Branchiostomatidae</taxon>
        <taxon>Branchiostoma</taxon>
    </lineage>
</organism>
<evidence type="ECO:0000313" key="7">
    <source>
        <dbReference type="EMBL" id="EEN57045.1"/>
    </source>
</evidence>
<accession>C3YSE0</accession>
<keyword evidence="1" id="KW-0479">Metal-binding</keyword>
<dbReference type="SUPFAM" id="SSF144232">
    <property type="entry name" value="HIT/MYND zinc finger-like"/>
    <property type="match status" value="1"/>
</dbReference>
<dbReference type="PANTHER" id="PTHR24144">
    <property type="entry name" value="ANKYRIN REPEAT DOMAIN-CONTAINING PROTEIN 49"/>
    <property type="match status" value="1"/>
</dbReference>
<dbReference type="STRING" id="7739.C3YSE0"/>
<keyword evidence="3" id="KW-0862">Zinc</keyword>
<dbReference type="PROSITE" id="PS50088">
    <property type="entry name" value="ANK_REPEAT"/>
    <property type="match status" value="3"/>
</dbReference>
<dbReference type="PROSITE" id="PS50865">
    <property type="entry name" value="ZF_MYND_2"/>
    <property type="match status" value="1"/>
</dbReference>
<protein>
    <recommendedName>
        <fullName evidence="6">MYND-type domain-containing protein</fullName>
    </recommendedName>
</protein>
<name>C3YSE0_BRAFL</name>
<reference evidence="7" key="1">
    <citation type="journal article" date="2008" name="Nature">
        <title>The amphioxus genome and the evolution of the chordate karyotype.</title>
        <authorList>
            <consortium name="US DOE Joint Genome Institute (JGI-PGF)"/>
            <person name="Putnam N.H."/>
            <person name="Butts T."/>
            <person name="Ferrier D.E.K."/>
            <person name="Furlong R.F."/>
            <person name="Hellsten U."/>
            <person name="Kawashima T."/>
            <person name="Robinson-Rechavi M."/>
            <person name="Shoguchi E."/>
            <person name="Terry A."/>
            <person name="Yu J.-K."/>
            <person name="Benito-Gutierrez E.L."/>
            <person name="Dubchak I."/>
            <person name="Garcia-Fernandez J."/>
            <person name="Gibson-Brown J.J."/>
            <person name="Grigoriev I.V."/>
            <person name="Horton A.C."/>
            <person name="de Jong P.J."/>
            <person name="Jurka J."/>
            <person name="Kapitonov V.V."/>
            <person name="Kohara Y."/>
            <person name="Kuroki Y."/>
            <person name="Lindquist E."/>
            <person name="Lucas S."/>
            <person name="Osoegawa K."/>
            <person name="Pennacchio L.A."/>
            <person name="Salamov A.A."/>
            <person name="Satou Y."/>
            <person name="Sauka-Spengler T."/>
            <person name="Schmutz J."/>
            <person name="Shin-I T."/>
            <person name="Toyoda A."/>
            <person name="Bronner-Fraser M."/>
            <person name="Fujiyama A."/>
            <person name="Holland L.Z."/>
            <person name="Holland P.W.H."/>
            <person name="Satoh N."/>
            <person name="Rokhsar D.S."/>
        </authorList>
    </citation>
    <scope>NUCLEOTIDE SEQUENCE [LARGE SCALE GENOMIC DNA]</scope>
    <source>
        <strain evidence="7">S238N-H82</strain>
        <tissue evidence="7">Testes</tissue>
    </source>
</reference>
<sequence length="486" mass="52534">MAVTDPNIDLFDAVRDGSLRGVDAALKAGADIDFEYACCEDSSPGTFLFNASCMGDVDTARLLLRKGASLVKRSTRSAFAPLHGAAFNVQPQTAHAQGVDNSGSNKMDATDANIYLFDAVSNGSLRGVEAALKAVQTQTAHGQGVDNSGSNKMAVTDPNIDLFDAVRNGSLRGVEAALKAGADIDFEYACCEESSPGTFLFNVSCMGDVDTARLLLRKGASLVKRSTRSAFAPLHGAAFNVQTQTARAEGVYNNSGPNKMAVIIEPNLDLLYAAMNGSLRGVEEALKAGADIDFDMTHSENTSPRTALYIASYSGHVDIVKLLLRKGASVSKRTRSSFAPLLGAATEGRTEVVELLIHHGATVDIRDRFQNTPLMRACNYNHLDTVRRLIELGARPDLTGGQCQGMRYYEEGTEIGKGENEESWKLIEEARSELLRCCNPKCGKPDHRSTLKLCGRCKLTRYCSRECQIQHWSVGHKKCCGQDVYL</sequence>
<feature type="repeat" description="ANK" evidence="4">
    <location>
        <begin position="303"/>
        <end position="335"/>
    </location>
</feature>
<dbReference type="GO" id="GO:0008270">
    <property type="term" value="F:zinc ion binding"/>
    <property type="evidence" value="ECO:0007669"/>
    <property type="project" value="UniProtKB-KW"/>
</dbReference>
<evidence type="ECO:0000256" key="2">
    <source>
        <dbReference type="ARBA" id="ARBA00022771"/>
    </source>
</evidence>
<evidence type="ECO:0000256" key="4">
    <source>
        <dbReference type="PROSITE-ProRule" id="PRU00023"/>
    </source>
</evidence>
<gene>
    <name evidence="7" type="ORF">BRAFLDRAFT_96931</name>
</gene>
<dbReference type="Pfam" id="PF01753">
    <property type="entry name" value="zf-MYND"/>
    <property type="match status" value="1"/>
</dbReference>
<dbReference type="InterPro" id="IPR002110">
    <property type="entry name" value="Ankyrin_rpt"/>
</dbReference>
<dbReference type="Gene3D" id="6.10.140.2220">
    <property type="match status" value="1"/>
</dbReference>